<reference evidence="2" key="2">
    <citation type="submission" date="2016-01" db="EMBL/GenBank/DDBJ databases">
        <title>Diatom-associated endosymboitic cyanobacterium lacks core nitrogen metabolism enzymes.</title>
        <authorList>
            <person name="Hilton J.A."/>
            <person name="Foster R.A."/>
            <person name="Tripp H.J."/>
            <person name="Carter B.J."/>
            <person name="Zehr J.P."/>
            <person name="Villareal T.A."/>
        </authorList>
    </citation>
    <scope>NUCLEOTIDE SEQUENCE [LARGE SCALE GENOMIC DNA]</scope>
    <source>
        <strain evidence="2">HH01</strain>
    </source>
</reference>
<accession>M1X1M1</accession>
<organism evidence="1 2">
    <name type="scientific">Richelia intracellularis HH01</name>
    <dbReference type="NCBI Taxonomy" id="1165094"/>
    <lineage>
        <taxon>Bacteria</taxon>
        <taxon>Bacillati</taxon>
        <taxon>Cyanobacteriota</taxon>
        <taxon>Cyanophyceae</taxon>
        <taxon>Nostocales</taxon>
        <taxon>Nostocaceae</taxon>
        <taxon>Richelia</taxon>
    </lineage>
</organism>
<evidence type="ECO:0000313" key="2">
    <source>
        <dbReference type="Proteomes" id="UP000053051"/>
    </source>
</evidence>
<protein>
    <submittedName>
        <fullName evidence="1">Uncharacterized protein</fullName>
    </submittedName>
</protein>
<proteinExistence type="predicted"/>
<dbReference type="EMBL" id="CAIY01000085">
    <property type="protein sequence ID" value="CCH68318.1"/>
    <property type="molecule type" value="Genomic_DNA"/>
</dbReference>
<comment type="caution">
    <text evidence="1">The sequence shown here is derived from an EMBL/GenBank/DDBJ whole genome shotgun (WGS) entry which is preliminary data.</text>
</comment>
<keyword evidence="2" id="KW-1185">Reference proteome</keyword>
<gene>
    <name evidence="1" type="ORF">RINTHH_21630</name>
</gene>
<evidence type="ECO:0000313" key="1">
    <source>
        <dbReference type="EMBL" id="CCH68318.1"/>
    </source>
</evidence>
<name>M1X1M1_9NOST</name>
<sequence>MCPHFDYLDKQLPYAGITQSQVLRVCSQPDFTQTPLA</sequence>
<reference evidence="1 2" key="1">
    <citation type="submission" date="2012-05" db="EMBL/GenBank/DDBJ databases">
        <authorList>
            <person name="Hilton J."/>
        </authorList>
    </citation>
    <scope>NUCLEOTIDE SEQUENCE [LARGE SCALE GENOMIC DNA]</scope>
    <source>
        <strain evidence="1 2">HH01</strain>
    </source>
</reference>
<dbReference type="AlphaFoldDB" id="M1X1M1"/>
<dbReference type="Proteomes" id="UP000053051">
    <property type="component" value="Unassembled WGS sequence"/>
</dbReference>